<organism evidence="2 3">
    <name type="scientific">Lolliginicoccus lacisalsi</name>
    <dbReference type="NCBI Taxonomy" id="2742202"/>
    <lineage>
        <taxon>Bacteria</taxon>
        <taxon>Bacillati</taxon>
        <taxon>Actinomycetota</taxon>
        <taxon>Actinomycetes</taxon>
        <taxon>Mycobacteriales</taxon>
        <taxon>Hoyosellaceae</taxon>
        <taxon>Lolliginicoccus</taxon>
    </lineage>
</organism>
<evidence type="ECO:0000313" key="2">
    <source>
        <dbReference type="EMBL" id="MBD8506349.1"/>
    </source>
</evidence>
<feature type="compositionally biased region" description="Basic and acidic residues" evidence="1">
    <location>
        <begin position="251"/>
        <end position="266"/>
    </location>
</feature>
<feature type="region of interest" description="Disordered" evidence="1">
    <location>
        <begin position="245"/>
        <end position="266"/>
    </location>
</feature>
<evidence type="ECO:0000313" key="3">
    <source>
        <dbReference type="Proteomes" id="UP000642993"/>
    </source>
</evidence>
<dbReference type="Gene3D" id="1.10.287.700">
    <property type="entry name" value="Helix hairpin bin"/>
    <property type="match status" value="1"/>
</dbReference>
<keyword evidence="3" id="KW-1185">Reference proteome</keyword>
<dbReference type="AlphaFoldDB" id="A0A927JBP0"/>
<comment type="caution">
    <text evidence="2">The sequence shown here is derived from an EMBL/GenBank/DDBJ whole genome shotgun (WGS) entry which is preliminary data.</text>
</comment>
<proteinExistence type="predicted"/>
<protein>
    <submittedName>
        <fullName evidence="2">DoxX family protein</fullName>
    </submittedName>
</protein>
<sequence length="266" mass="28218">MFIANGISTLRQPNEVADRAAPFIDYAHGTLPPDVSSKLPQDPVTLARINAVAQIGAAGLLAWGRAPRLASGVLATSLIPTTVVQHPFWAETDAAARANQRQHFLKNVGLLGGLLIAAADTEGRPSVGWWARRYATRASGTISAAVPVIGSVASSSGSTTKDKLSEGWSTVAERTADGWSTLADRTKDVVEDAAEATSRWYGTAAERAPELYEVAADRGGELYHKAADRGGMLYHRAADRGAEAAHQAAEAAREGTSEVRSRLRHR</sequence>
<gene>
    <name evidence="2" type="ORF">HT102_07630</name>
</gene>
<reference evidence="2" key="1">
    <citation type="submission" date="2020-09" db="EMBL/GenBank/DDBJ databases">
        <title>Hoyosella lacisalsi sp. nov., a halotolerant actinobacterium isolated from soil of Lake Gudzhirganskoe.</title>
        <authorList>
            <person name="Yang Q."/>
            <person name="Guo P.Y."/>
            <person name="Liu S.W."/>
            <person name="Li F.N."/>
            <person name="Sun C.H."/>
        </authorList>
    </citation>
    <scope>NUCLEOTIDE SEQUENCE</scope>
    <source>
        <strain evidence="2">G463</strain>
    </source>
</reference>
<dbReference type="EMBL" id="JACYWE010000003">
    <property type="protein sequence ID" value="MBD8506349.1"/>
    <property type="molecule type" value="Genomic_DNA"/>
</dbReference>
<evidence type="ECO:0000256" key="1">
    <source>
        <dbReference type="SAM" id="MobiDB-lite"/>
    </source>
</evidence>
<dbReference type="Proteomes" id="UP000642993">
    <property type="component" value="Unassembled WGS sequence"/>
</dbReference>
<name>A0A927JBP0_9ACTN</name>
<accession>A0A927JBP0</accession>